<protein>
    <submittedName>
        <fullName evidence="6">BA75_03406T0</fullName>
    </submittedName>
</protein>
<dbReference type="CDD" id="cd02576">
    <property type="entry name" value="PseudoU_synth_ScPUS7"/>
    <property type="match status" value="1"/>
</dbReference>
<dbReference type="GO" id="GO:0003723">
    <property type="term" value="F:RNA binding"/>
    <property type="evidence" value="ECO:0007669"/>
    <property type="project" value="InterPro"/>
</dbReference>
<dbReference type="Pfam" id="PF01142">
    <property type="entry name" value="TruD"/>
    <property type="match status" value="1"/>
</dbReference>
<feature type="region of interest" description="Disordered" evidence="4">
    <location>
        <begin position="32"/>
        <end position="52"/>
    </location>
</feature>
<dbReference type="Gene3D" id="3.30.2350.20">
    <property type="entry name" value="TruD, catalytic domain"/>
    <property type="match status" value="2"/>
</dbReference>
<accession>A0A1B2JFI3</accession>
<keyword evidence="2" id="KW-0819">tRNA processing</keyword>
<keyword evidence="3" id="KW-0413">Isomerase</keyword>
<organism evidence="6 7">
    <name type="scientific">Komagataella pastoris</name>
    <name type="common">Yeast</name>
    <name type="synonym">Pichia pastoris</name>
    <dbReference type="NCBI Taxonomy" id="4922"/>
    <lineage>
        <taxon>Eukaryota</taxon>
        <taxon>Fungi</taxon>
        <taxon>Dikarya</taxon>
        <taxon>Ascomycota</taxon>
        <taxon>Saccharomycotina</taxon>
        <taxon>Pichiomycetes</taxon>
        <taxon>Pichiales</taxon>
        <taxon>Pichiaceae</taxon>
        <taxon>Komagataella</taxon>
    </lineage>
</organism>
<evidence type="ECO:0000256" key="2">
    <source>
        <dbReference type="ARBA" id="ARBA00022694"/>
    </source>
</evidence>
<dbReference type="SUPFAM" id="SSF55120">
    <property type="entry name" value="Pseudouridine synthase"/>
    <property type="match status" value="1"/>
</dbReference>
<evidence type="ECO:0000256" key="4">
    <source>
        <dbReference type="SAM" id="MobiDB-lite"/>
    </source>
</evidence>
<dbReference type="InterPro" id="IPR011760">
    <property type="entry name" value="PsdUridine_synth_TruD_insert"/>
</dbReference>
<evidence type="ECO:0000259" key="5">
    <source>
        <dbReference type="PROSITE" id="PS50984"/>
    </source>
</evidence>
<dbReference type="GO" id="GO:0005634">
    <property type="term" value="C:nucleus"/>
    <property type="evidence" value="ECO:0007669"/>
    <property type="project" value="TreeGrafter"/>
</dbReference>
<dbReference type="Proteomes" id="UP000094565">
    <property type="component" value="Chromosome 3"/>
</dbReference>
<dbReference type="PANTHER" id="PTHR13326">
    <property type="entry name" value="TRNA PSEUDOURIDINE SYNTHASE D"/>
    <property type="match status" value="1"/>
</dbReference>
<dbReference type="AlphaFoldDB" id="A0A1B2JFI3"/>
<name>A0A1B2JFI3_PICPA</name>
<dbReference type="GO" id="GO:0008033">
    <property type="term" value="P:tRNA processing"/>
    <property type="evidence" value="ECO:0007669"/>
    <property type="project" value="UniProtKB-KW"/>
</dbReference>
<comment type="similarity">
    <text evidence="1">Belongs to the pseudouridine synthase TruD family.</text>
</comment>
<reference evidence="6 7" key="1">
    <citation type="submission" date="2016-02" db="EMBL/GenBank/DDBJ databases">
        <title>Comparative genomic and transcriptomic foundation for Pichia pastoris.</title>
        <authorList>
            <person name="Love K.R."/>
            <person name="Shah K.A."/>
            <person name="Whittaker C.A."/>
            <person name="Wu J."/>
            <person name="Bartlett M.C."/>
            <person name="Ma D."/>
            <person name="Leeson R.L."/>
            <person name="Priest M."/>
            <person name="Young S.K."/>
            <person name="Love J.C."/>
        </authorList>
    </citation>
    <scope>NUCLEOTIDE SEQUENCE [LARGE SCALE GENOMIC DNA]</scope>
    <source>
        <strain evidence="6 7">ATCC 28485</strain>
    </source>
</reference>
<dbReference type="PROSITE" id="PS01268">
    <property type="entry name" value="UPF0024"/>
    <property type="match status" value="1"/>
</dbReference>
<gene>
    <name evidence="6" type="primary">PUS7</name>
    <name evidence="6" type="ORF">ATY40_BA7503406</name>
</gene>
<dbReference type="NCBIfam" id="TIGR00094">
    <property type="entry name" value="tRNA_TruD_broad"/>
    <property type="match status" value="1"/>
</dbReference>
<dbReference type="PROSITE" id="PS50984">
    <property type="entry name" value="TRUD"/>
    <property type="match status" value="1"/>
</dbReference>
<dbReference type="GO" id="GO:0001522">
    <property type="term" value="P:pseudouridine synthesis"/>
    <property type="evidence" value="ECO:0007669"/>
    <property type="project" value="InterPro"/>
</dbReference>
<evidence type="ECO:0000256" key="3">
    <source>
        <dbReference type="ARBA" id="ARBA00023235"/>
    </source>
</evidence>
<dbReference type="InterPro" id="IPR042214">
    <property type="entry name" value="TruD_catalytic"/>
</dbReference>
<proteinExistence type="inferred from homology"/>
<evidence type="ECO:0000313" key="6">
    <source>
        <dbReference type="EMBL" id="ANZ76568.1"/>
    </source>
</evidence>
<keyword evidence="7" id="KW-1185">Reference proteome</keyword>
<dbReference type="InterPro" id="IPR020119">
    <property type="entry name" value="PsdUridine_synth_TruD_CS"/>
</dbReference>
<dbReference type="InterPro" id="IPR020103">
    <property type="entry name" value="PsdUridine_synth_cat_dom_sf"/>
</dbReference>
<dbReference type="PANTHER" id="PTHR13326:SF21">
    <property type="entry name" value="PSEUDOURIDYLATE SYNTHASE PUS7L"/>
    <property type="match status" value="1"/>
</dbReference>
<dbReference type="PIRSF" id="PIRSF037016">
    <property type="entry name" value="Pseudouridin_synth_euk_prd"/>
    <property type="match status" value="1"/>
</dbReference>
<sequence>MKKKKKNNYSIYRRKLKQGRWFEISTTQSTMSSLKENREFSEENVSNKRPKLEPSASLKEKYMLSGIKERDVGITEYITRDETGFTGILKHRYTDFLVNEIDTDGNVIYLENVGFEPKKRPSREANLCKKQDVAPCSIKLSEEHRKKLESYFGEDDVKKLINLLVTGDNLVSQRTFNEKEQRTKIHKLLREAFHGKLETITSEANRFKIALLTKGSRRNKADSVIVEHSLGKPTEFLHVTMLKENKETMEVASTLSRLLKIPVKWISYAGTKDRRGVTVQRLSLEKMRVERVSHLNKVLRGIKLGSFAYAAQPLKLGQLNGNSFLITIKDVRCGGVLEKILEKRLQTLDSSGFINYFGMQRFGTFSVPTHIVGVQLLQSNWKGAVELLLSEQELVMQDSIESRKIWKQTHDASLALKMMPSKCNAEYAILKKLSNERKQDGNYTSGSYFNAVMQIPRNLRIMYGHAYQSFIWNSVASKRIELFGLKVVEGDLVLLTQDEADEDLMHQANSQFSDDNEEVEAEDIKKSEYVRAKVVTKHEIESNKYSVFDVVLPTPGFDVIYPSNQILRQVYIDLMAKDGLDPFLMSRRVREFSYAGTYRHLLGTVSGLKHYVRRYSDNNESLVRTDLELLKLSGTLNQAEGTHPLLESKRIVEDKPGDKIAVIIKMQLDVASYATMALRELMRTETSRRGDTHEEE</sequence>
<feature type="domain" description="TRUD" evidence="5">
    <location>
        <begin position="352"/>
        <end position="604"/>
    </location>
</feature>
<evidence type="ECO:0000256" key="1">
    <source>
        <dbReference type="ARBA" id="ARBA00007953"/>
    </source>
</evidence>
<dbReference type="InterPro" id="IPR001656">
    <property type="entry name" value="PsdUridine_synth_TruD"/>
</dbReference>
<evidence type="ECO:0000313" key="7">
    <source>
        <dbReference type="Proteomes" id="UP000094565"/>
    </source>
</evidence>
<dbReference type="EMBL" id="CP014586">
    <property type="protein sequence ID" value="ANZ76568.1"/>
    <property type="molecule type" value="Genomic_DNA"/>
</dbReference>
<dbReference type="OrthoDB" id="447290at2759"/>
<dbReference type="GO" id="GO:0009982">
    <property type="term" value="F:pseudouridine synthase activity"/>
    <property type="evidence" value="ECO:0007669"/>
    <property type="project" value="InterPro"/>
</dbReference>